<name>A0A9W9V6I5_9EURO</name>
<gene>
    <name evidence="2" type="ORF">N7496_008005</name>
</gene>
<reference evidence="2" key="1">
    <citation type="submission" date="2022-11" db="EMBL/GenBank/DDBJ databases">
        <authorList>
            <person name="Petersen C."/>
        </authorList>
    </citation>
    <scope>NUCLEOTIDE SEQUENCE</scope>
    <source>
        <strain evidence="2">IBT 29864</strain>
    </source>
</reference>
<dbReference type="OrthoDB" id="5396at2759"/>
<evidence type="ECO:0000313" key="2">
    <source>
        <dbReference type="EMBL" id="KAJ5368245.1"/>
    </source>
</evidence>
<dbReference type="Proteomes" id="UP001147782">
    <property type="component" value="Unassembled WGS sequence"/>
</dbReference>
<protein>
    <recommendedName>
        <fullName evidence="4">Cyclase</fullName>
    </recommendedName>
</protein>
<dbReference type="InterPro" id="IPR007325">
    <property type="entry name" value="KFase/CYL"/>
</dbReference>
<keyword evidence="3" id="KW-1185">Reference proteome</keyword>
<dbReference type="Gene3D" id="3.50.30.50">
    <property type="entry name" value="Putative cyclase"/>
    <property type="match status" value="1"/>
</dbReference>
<dbReference type="RefSeq" id="XP_056552987.1">
    <property type="nucleotide sequence ID" value="XM_056700924.1"/>
</dbReference>
<dbReference type="AlphaFoldDB" id="A0A9W9V6I5"/>
<evidence type="ECO:0000313" key="3">
    <source>
        <dbReference type="Proteomes" id="UP001147782"/>
    </source>
</evidence>
<reference evidence="2" key="2">
    <citation type="journal article" date="2023" name="IMA Fungus">
        <title>Comparative genomic study of the Penicillium genus elucidates a diverse pangenome and 15 lateral gene transfer events.</title>
        <authorList>
            <person name="Petersen C."/>
            <person name="Sorensen T."/>
            <person name="Nielsen M.R."/>
            <person name="Sondergaard T.E."/>
            <person name="Sorensen J.L."/>
            <person name="Fitzpatrick D.A."/>
            <person name="Frisvad J.C."/>
            <person name="Nielsen K.L."/>
        </authorList>
    </citation>
    <scope>NUCLEOTIDE SEQUENCE</scope>
    <source>
        <strain evidence="2">IBT 29864</strain>
    </source>
</reference>
<comment type="similarity">
    <text evidence="1">Belongs to the Cyclase 1 superfamily.</text>
</comment>
<dbReference type="PANTHER" id="PTHR34861">
    <property type="match status" value="1"/>
</dbReference>
<sequence>MVQQQKPNQIPWDPNSTAFPLRNELPEIPGAPKEAAWVGRLNLLTPIRVQNAAKEIQRGEVIPVNLPLNDPSHPAFLREQFKHEIKTLVPSLVYDDTYHLNTQSGTQWDGFRHADCYKFAHSSGKFYNNITGADIVGPNANQKCAVHYWAKRGIAGRGVLLDYHEYAKKKKIRFDPYETCGISYEDIMNCGKEQGIDIRPESAGGDIQIGDILFIRSGWCEAYSKRSEETKILDSAKQQHQTFGGLVQEQAILDWLHDCYFAAVAGDSPSFEAWPTSEGYHLHEYILSLWGMPLSEMLQLDRLAERCHELNRWTFFFTSAPANCISGWSILKFLVSMLTYVDGVGTHVSGLAML</sequence>
<dbReference type="GO" id="GO:0019441">
    <property type="term" value="P:L-tryptophan catabolic process to kynurenine"/>
    <property type="evidence" value="ECO:0007669"/>
    <property type="project" value="InterPro"/>
</dbReference>
<comment type="caution">
    <text evidence="2">The sequence shown here is derived from an EMBL/GenBank/DDBJ whole genome shotgun (WGS) entry which is preliminary data.</text>
</comment>
<accession>A0A9W9V6I5</accession>
<dbReference type="EMBL" id="JAPZBS010000007">
    <property type="protein sequence ID" value="KAJ5368245.1"/>
    <property type="molecule type" value="Genomic_DNA"/>
</dbReference>
<evidence type="ECO:0008006" key="4">
    <source>
        <dbReference type="Google" id="ProtNLM"/>
    </source>
</evidence>
<dbReference type="PANTHER" id="PTHR34861:SF10">
    <property type="entry name" value="CYCLASE"/>
    <property type="match status" value="1"/>
</dbReference>
<dbReference type="Pfam" id="PF04199">
    <property type="entry name" value="Cyclase"/>
    <property type="match status" value="1"/>
</dbReference>
<dbReference type="InterPro" id="IPR037175">
    <property type="entry name" value="KFase_sf"/>
</dbReference>
<evidence type="ECO:0000256" key="1">
    <source>
        <dbReference type="ARBA" id="ARBA00007865"/>
    </source>
</evidence>
<dbReference type="GO" id="GO:0004061">
    <property type="term" value="F:arylformamidase activity"/>
    <property type="evidence" value="ECO:0007669"/>
    <property type="project" value="InterPro"/>
</dbReference>
<dbReference type="GeneID" id="81440103"/>
<proteinExistence type="inferred from homology"/>
<organism evidence="2 3">
    <name type="scientific">Penicillium cataractarum</name>
    <dbReference type="NCBI Taxonomy" id="2100454"/>
    <lineage>
        <taxon>Eukaryota</taxon>
        <taxon>Fungi</taxon>
        <taxon>Dikarya</taxon>
        <taxon>Ascomycota</taxon>
        <taxon>Pezizomycotina</taxon>
        <taxon>Eurotiomycetes</taxon>
        <taxon>Eurotiomycetidae</taxon>
        <taxon>Eurotiales</taxon>
        <taxon>Aspergillaceae</taxon>
        <taxon>Penicillium</taxon>
    </lineage>
</organism>
<dbReference type="SUPFAM" id="SSF102198">
    <property type="entry name" value="Putative cyclase"/>
    <property type="match status" value="1"/>
</dbReference>